<sequence length="206" mass="22558">MSHVQRPGLSRRLLPLLLIPLGLQAGMARAETQHLTLDGHNARSSLHAKSLLGDVDGSFGQVSGSLDYDLSAQTCKVDMSMQVESLQVGRPIMRKLMMSSALLDAGKYPTMHFTGHCVPLVRNGKVITQLVGDLTMRDQTHPVTFITEMIFHHNTLVKLRSSTTFDQRRWGVSTMLHTVHPMVSSTAEITLDADAPATSATRTAKT</sequence>
<reference evidence="3" key="1">
    <citation type="submission" date="2012-02" db="EMBL/GenBank/DDBJ databases">
        <title>The complete genome of Frateuria aurantia DSM 6220.</title>
        <authorList>
            <consortium name="US DOE Joint Genome Institute (JGI-PGF)"/>
            <person name="Lucas S."/>
            <person name="Copeland A."/>
            <person name="Lapidus A."/>
            <person name="Glavina del Rio T."/>
            <person name="Dalin E."/>
            <person name="Tice H."/>
            <person name="Bruce D."/>
            <person name="Goodwin L."/>
            <person name="Pitluck S."/>
            <person name="Peters L."/>
            <person name="Ovchinnikova G."/>
            <person name="Teshima H."/>
            <person name="Kyrpides N."/>
            <person name="Mavromatis K."/>
            <person name="Ivanova N."/>
            <person name="Brettin T."/>
            <person name="Detter J.C."/>
            <person name="Han C."/>
            <person name="Larimer F."/>
            <person name="Land M."/>
            <person name="Hauser L."/>
            <person name="Markowitz V."/>
            <person name="Cheng J.-F."/>
            <person name="Hugenholtz P."/>
            <person name="Woyke T."/>
            <person name="Wu D."/>
            <person name="Brambilla E."/>
            <person name="Klenk H.-P."/>
            <person name="Eisen J.A."/>
        </authorList>
    </citation>
    <scope>NUCLEOTIDE SEQUENCE</scope>
    <source>
        <strain evidence="3">DSM 6220</strain>
    </source>
</reference>
<dbReference type="InterPro" id="IPR036761">
    <property type="entry name" value="TTHA0802/YceI-like_sf"/>
</dbReference>
<dbReference type="AlphaFoldDB" id="H8KYP0"/>
<dbReference type="InterPro" id="IPR007372">
    <property type="entry name" value="Lipid/polyisoprenoid-bd_YceI"/>
</dbReference>
<dbReference type="PANTHER" id="PTHR34406:SF1">
    <property type="entry name" value="PROTEIN YCEI"/>
    <property type="match status" value="1"/>
</dbReference>
<dbReference type="Gene3D" id="2.40.128.110">
    <property type="entry name" value="Lipid/polyisoprenoid-binding, YceI-like"/>
    <property type="match status" value="1"/>
</dbReference>
<feature type="domain" description="Lipid/polyisoprenoid-binding YceI-like" evidence="2">
    <location>
        <begin position="34"/>
        <end position="196"/>
    </location>
</feature>
<keyword evidence="4" id="KW-1185">Reference proteome</keyword>
<dbReference type="HOGENOM" id="CLU_1466242_0_0_6"/>
<dbReference type="KEGG" id="fau:Fraau_0696"/>
<evidence type="ECO:0000256" key="1">
    <source>
        <dbReference type="SAM" id="SignalP"/>
    </source>
</evidence>
<dbReference type="EMBL" id="CP003350">
    <property type="protein sequence ID" value="AFC85169.1"/>
    <property type="molecule type" value="Genomic_DNA"/>
</dbReference>
<accession>H8KYP0</accession>
<keyword evidence="1" id="KW-0732">Signal</keyword>
<dbReference type="RefSeq" id="WP_014402175.1">
    <property type="nucleotide sequence ID" value="NC_017033.1"/>
</dbReference>
<proteinExistence type="predicted"/>
<evidence type="ECO:0000313" key="3">
    <source>
        <dbReference type="EMBL" id="AFC85169.1"/>
    </source>
</evidence>
<protein>
    <recommendedName>
        <fullName evidence="2">Lipid/polyisoprenoid-binding YceI-like domain-containing protein</fullName>
    </recommendedName>
</protein>
<evidence type="ECO:0000313" key="4">
    <source>
        <dbReference type="Proteomes" id="UP000005234"/>
    </source>
</evidence>
<dbReference type="SUPFAM" id="SSF101874">
    <property type="entry name" value="YceI-like"/>
    <property type="match status" value="1"/>
</dbReference>
<evidence type="ECO:0000259" key="2">
    <source>
        <dbReference type="SMART" id="SM00867"/>
    </source>
</evidence>
<dbReference type="STRING" id="767434.Fraau_0696"/>
<feature type="signal peptide" evidence="1">
    <location>
        <begin position="1"/>
        <end position="30"/>
    </location>
</feature>
<dbReference type="Proteomes" id="UP000005234">
    <property type="component" value="Chromosome"/>
</dbReference>
<dbReference type="eggNOG" id="COG2353">
    <property type="taxonomic scope" value="Bacteria"/>
</dbReference>
<name>H8KYP0_FRAAD</name>
<dbReference type="Pfam" id="PF04264">
    <property type="entry name" value="YceI"/>
    <property type="match status" value="1"/>
</dbReference>
<dbReference type="PANTHER" id="PTHR34406">
    <property type="entry name" value="PROTEIN YCEI"/>
    <property type="match status" value="1"/>
</dbReference>
<gene>
    <name evidence="3" type="ordered locus">Fraau_0696</name>
</gene>
<dbReference type="SMART" id="SM00867">
    <property type="entry name" value="YceI"/>
    <property type="match status" value="1"/>
</dbReference>
<organism evidence="3 4">
    <name type="scientific">Frateuria aurantia (strain ATCC 33424 / DSM 6220 / KCTC 2777 / LMG 1558 / NBRC 3245 / NCIMB 13370)</name>
    <name type="common">Acetobacter aurantius</name>
    <dbReference type="NCBI Taxonomy" id="767434"/>
    <lineage>
        <taxon>Bacteria</taxon>
        <taxon>Pseudomonadati</taxon>
        <taxon>Pseudomonadota</taxon>
        <taxon>Gammaproteobacteria</taxon>
        <taxon>Lysobacterales</taxon>
        <taxon>Rhodanobacteraceae</taxon>
        <taxon>Frateuria</taxon>
    </lineage>
</organism>
<feature type="chain" id="PRO_5003614042" description="Lipid/polyisoprenoid-binding YceI-like domain-containing protein" evidence="1">
    <location>
        <begin position="31"/>
        <end position="206"/>
    </location>
</feature>